<feature type="compositionally biased region" description="Low complexity" evidence="2">
    <location>
        <begin position="486"/>
        <end position="499"/>
    </location>
</feature>
<evidence type="ECO:0000256" key="2">
    <source>
        <dbReference type="SAM" id="MobiDB-lite"/>
    </source>
</evidence>
<name>A0A6I6FDN0_9ACTN</name>
<feature type="compositionally biased region" description="Polar residues" evidence="2">
    <location>
        <begin position="467"/>
        <end position="476"/>
    </location>
</feature>
<evidence type="ECO:0000313" key="3">
    <source>
        <dbReference type="EMBL" id="QGV78182.1"/>
    </source>
</evidence>
<protein>
    <submittedName>
        <fullName evidence="3">Uncharacterized protein</fullName>
    </submittedName>
</protein>
<feature type="compositionally biased region" description="Basic and acidic residues" evidence="2">
    <location>
        <begin position="548"/>
        <end position="558"/>
    </location>
</feature>
<gene>
    <name evidence="3" type="ORF">EIZ62_07935</name>
</gene>
<dbReference type="EMBL" id="CP034279">
    <property type="protein sequence ID" value="QGV78182.1"/>
    <property type="molecule type" value="Genomic_DNA"/>
</dbReference>
<feature type="region of interest" description="Disordered" evidence="2">
    <location>
        <begin position="158"/>
        <end position="187"/>
    </location>
</feature>
<feature type="compositionally biased region" description="Pro residues" evidence="2">
    <location>
        <begin position="306"/>
        <end position="322"/>
    </location>
</feature>
<organism evidence="3 4">
    <name type="scientific">Streptomyces ficellus</name>
    <dbReference type="NCBI Taxonomy" id="1977088"/>
    <lineage>
        <taxon>Bacteria</taxon>
        <taxon>Bacillati</taxon>
        <taxon>Actinomycetota</taxon>
        <taxon>Actinomycetes</taxon>
        <taxon>Kitasatosporales</taxon>
        <taxon>Streptomycetaceae</taxon>
        <taxon>Streptomyces</taxon>
    </lineage>
</organism>
<keyword evidence="4" id="KW-1185">Reference proteome</keyword>
<reference evidence="3 4" key="1">
    <citation type="submission" date="2018-12" db="EMBL/GenBank/DDBJ databases">
        <title>Complete genome sequence of Streptomyces ficellus NRRL8067, the producer of ficellomycin, feldamycin and nojirimycin.</title>
        <authorList>
            <person name="Zhang H."/>
            <person name="Yue R."/>
            <person name="Liu Y."/>
            <person name="Li M."/>
            <person name="Mu H."/>
            <person name="Zhang J."/>
        </authorList>
    </citation>
    <scope>NUCLEOTIDE SEQUENCE [LARGE SCALE GENOMIC DNA]</scope>
    <source>
        <strain evidence="3 4">NRRL 8067</strain>
    </source>
</reference>
<sequence>MGEEKQSKPLTPEQQAKDFTDKQQAQHNGIVNEFVATDVFERTSSLLDGFFRGGKAGDSLYGRTDFEDAQLNAMLDLLDSAKPADLEAASVVLKNATKALNQAAKDLASAVAAPDWKGEGAESFRSYGAGIADYAYKLATFANVAGTQMEVASIGLTSVRNSKPPRDGRAEKKPPEAFTAAERRQDNQEYQQALEAERNRQEAINQMNRLASFYAVSNTNLAAQESPPVPKPLSAAVPAPLGRVDERTAGTGPTSAEGARAAFTGPDTDRGEGGTDDGAPRVELTDKPRGVVGPNTSVQIDSVLTPPAPTPAPAPVTQPPQTGPTGPVTGNPPPMPTNFGPVRPAPSRAQGTPAVPRGGGGQGKPTLGRSPVTGTGGPGQTGRTGPAVGRATPTNGPTSSTGRSAGPTVGRPGMPGAQQATGRPATGGGNPVTGRPGMPGQTAPGRQGGTGTPRAGHSNGIVGGTPQRATNGSTTGPRIPRATVIGAEGATTGRTGAARPSQSGVIGAQGNSPVRPAGRGTPSANGIVGTPRGAAAGPGGGGRPGQRQSRDDEQERTGSSRPEYLIEDEQTWASRRRGAVPPVID</sequence>
<feature type="compositionally biased region" description="Basic and acidic residues" evidence="2">
    <location>
        <begin position="267"/>
        <end position="289"/>
    </location>
</feature>
<dbReference type="OrthoDB" id="4337967at2"/>
<evidence type="ECO:0000313" key="4">
    <source>
        <dbReference type="Proteomes" id="UP000422572"/>
    </source>
</evidence>
<dbReference type="KEGG" id="sfic:EIZ62_07935"/>
<dbReference type="AlphaFoldDB" id="A0A6I6FDN0"/>
<feature type="region of interest" description="Disordered" evidence="2">
    <location>
        <begin position="243"/>
        <end position="585"/>
    </location>
</feature>
<dbReference type="Proteomes" id="UP000422572">
    <property type="component" value="Chromosome"/>
</dbReference>
<accession>A0A6I6FDN0</accession>
<feature type="region of interest" description="Disordered" evidence="2">
    <location>
        <begin position="1"/>
        <end position="24"/>
    </location>
</feature>
<proteinExistence type="predicted"/>
<feature type="compositionally biased region" description="Basic and acidic residues" evidence="2">
    <location>
        <begin position="164"/>
        <end position="187"/>
    </location>
</feature>
<feature type="compositionally biased region" description="Polar residues" evidence="2">
    <location>
        <begin position="392"/>
        <end position="403"/>
    </location>
</feature>
<evidence type="ECO:0000256" key="1">
    <source>
        <dbReference type="SAM" id="Coils"/>
    </source>
</evidence>
<feature type="coiled-coil region" evidence="1">
    <location>
        <begin position="86"/>
        <end position="113"/>
    </location>
</feature>
<feature type="compositionally biased region" description="Polar residues" evidence="2">
    <location>
        <begin position="500"/>
        <end position="512"/>
    </location>
</feature>
<keyword evidence="1" id="KW-0175">Coiled coil</keyword>